<evidence type="ECO:0000313" key="2">
    <source>
        <dbReference type="EMBL" id="SDY73537.1"/>
    </source>
</evidence>
<organism evidence="2 3">
    <name type="scientific">Halopenitus persicus</name>
    <dbReference type="NCBI Taxonomy" id="1048396"/>
    <lineage>
        <taxon>Archaea</taxon>
        <taxon>Methanobacteriati</taxon>
        <taxon>Methanobacteriota</taxon>
        <taxon>Stenosarchaea group</taxon>
        <taxon>Halobacteria</taxon>
        <taxon>Halobacteriales</taxon>
        <taxon>Haloferacaceae</taxon>
        <taxon>Halopenitus</taxon>
    </lineage>
</organism>
<feature type="compositionally biased region" description="Acidic residues" evidence="1">
    <location>
        <begin position="18"/>
        <end position="27"/>
    </location>
</feature>
<dbReference type="AlphaFoldDB" id="A0A1H3M9W4"/>
<feature type="region of interest" description="Disordered" evidence="1">
    <location>
        <begin position="1"/>
        <end position="29"/>
    </location>
</feature>
<proteinExistence type="predicted"/>
<feature type="compositionally biased region" description="Polar residues" evidence="1">
    <location>
        <begin position="1"/>
        <end position="10"/>
    </location>
</feature>
<reference evidence="3" key="1">
    <citation type="submission" date="2016-10" db="EMBL/GenBank/DDBJ databases">
        <authorList>
            <person name="Varghese N."/>
            <person name="Submissions S."/>
        </authorList>
    </citation>
    <scope>NUCLEOTIDE SEQUENCE [LARGE SCALE GENOMIC DNA]</scope>
    <source>
        <strain evidence="3">DC30,IBRC 10041,KCTC 4046</strain>
    </source>
</reference>
<gene>
    <name evidence="2" type="ORF">SAMN05216564_10916</name>
</gene>
<dbReference type="RefSeq" id="WP_021072436.1">
    <property type="nucleotide sequence ID" value="NZ_FNPC01000009.1"/>
</dbReference>
<dbReference type="GeneID" id="43838485"/>
<evidence type="ECO:0000256" key="1">
    <source>
        <dbReference type="SAM" id="MobiDB-lite"/>
    </source>
</evidence>
<accession>A0A1H3M9W4</accession>
<keyword evidence="3" id="KW-1185">Reference proteome</keyword>
<dbReference type="EMBL" id="FNPC01000009">
    <property type="protein sequence ID" value="SDY73537.1"/>
    <property type="molecule type" value="Genomic_DNA"/>
</dbReference>
<dbReference type="Pfam" id="PF24018">
    <property type="entry name" value="DUF7331"/>
    <property type="match status" value="1"/>
</dbReference>
<dbReference type="InterPro" id="IPR055755">
    <property type="entry name" value="DUF7331"/>
</dbReference>
<protein>
    <submittedName>
        <fullName evidence="2">Uncharacterized protein</fullName>
    </submittedName>
</protein>
<dbReference type="OrthoDB" id="204433at2157"/>
<sequence length="61" mass="6655">MTTSRSQTPASGARTEPTGDDPLEETPELNVYEIHSERTVLTEPGNTDAWIATDTTVTFSE</sequence>
<evidence type="ECO:0000313" key="3">
    <source>
        <dbReference type="Proteomes" id="UP000199079"/>
    </source>
</evidence>
<name>A0A1H3M9W4_9EURY</name>
<dbReference type="Proteomes" id="UP000199079">
    <property type="component" value="Unassembled WGS sequence"/>
</dbReference>